<evidence type="ECO:0000256" key="1">
    <source>
        <dbReference type="ARBA" id="ARBA00022686"/>
    </source>
</evidence>
<gene>
    <name evidence="3" type="ORF">E6P75_11525</name>
</gene>
<name>A0AAW6TFY8_FAUOS</name>
<dbReference type="Gene3D" id="2.60.60.30">
    <property type="entry name" value="sav2460 like domains"/>
    <property type="match status" value="1"/>
</dbReference>
<dbReference type="GO" id="GO:0046690">
    <property type="term" value="P:response to tellurium ion"/>
    <property type="evidence" value="ECO:0007669"/>
    <property type="project" value="UniProtKB-KW"/>
</dbReference>
<evidence type="ECO:0000313" key="3">
    <source>
        <dbReference type="EMBL" id="MDI4510823.1"/>
    </source>
</evidence>
<dbReference type="InterPro" id="IPR051324">
    <property type="entry name" value="Stress/Tellurium_Resist"/>
</dbReference>
<dbReference type="CDD" id="cd06974">
    <property type="entry name" value="TerD_like"/>
    <property type="match status" value="1"/>
</dbReference>
<proteinExistence type="predicted"/>
<dbReference type="EMBL" id="SSCJ01000013">
    <property type="protein sequence ID" value="MDI4510823.1"/>
    <property type="molecule type" value="Genomic_DNA"/>
</dbReference>
<sequence>MDGLAGQTIALNNDDPEYKIKLSASSPADFDVALFGLDKDLKLSNEDYMIFYNQPLSPCHSLELVDHTKNFASFRANLHTLNSQIQHLFLTLTTDSHQPISKISNLHIQLYNKQHLINKFEINTNPFQQQQSILLFRLDKVDGTWILKPTNQGFDGDLADLVKFFGGVIEEENDLTSGNERISQNENHNYDDSHNALAIEASLSTIEDRQSNESGGELLSREEPVMANHTDTSLVNDINLLQDKAKDFINYINSLHNLNASGVNALAESQSNSPYFEEIYTPFPVVDTIRKLIEGHNNNIVVLTGHAGDGKSTIAFDVLKTLQKLDTSYQAKTFKEYEYVDKHNLHVLKDMSELSSDTRSHYLSQAFGSKGNWIIVSNTGPLLTSVTDALENTNLQGKDNLSKILEILSQDLDILDDAAELERLKLDVDGKNLYIINIAKLDNIEIALQIFQKIIENKAWDSIIQNHPTHPITLNRQTIYNHLDEVIDSIRLTYLYLINYERRLTLRQMLAHLASSITMGYTLTDDVEHTILFSDAFFGRVDADIWHKAKNLKLIELLSRLNLGGYTSLEVENIITSHDAFNDIDEPLKSIIQSYIQRDTDSYSSKIKSSLRRILFMYGLNDKSKDAKAHFLGSPSIRKFSNWRLDQESFADDARSIKKACLTALNLFYSSSQDAKNLNITLKRSDSSVFQIAQLRICSVPESSFSVDYDAVKNLPFFYVKSNRKIRLDLSLPLLDYIDNILANDISDSLNPIYKTQLEKFKLNQIELKVA</sequence>
<comment type="caution">
    <text evidence="3">The sequence shown here is derived from an EMBL/GenBank/DDBJ whole genome shotgun (WGS) entry which is preliminary data.</text>
</comment>
<evidence type="ECO:0000259" key="2">
    <source>
        <dbReference type="Pfam" id="PF02342"/>
    </source>
</evidence>
<dbReference type="PANTHER" id="PTHR32097:SF3">
    <property type="entry name" value="TELLURITE RESISTANCE PROTEIN"/>
    <property type="match status" value="1"/>
</dbReference>
<accession>A0AAW6TFY8</accession>
<feature type="domain" description="TerD" evidence="2">
    <location>
        <begin position="24"/>
        <end position="164"/>
    </location>
</feature>
<keyword evidence="1" id="KW-0778">Tellurium resistance</keyword>
<organism evidence="3">
    <name type="scientific">Faucicola osloensis</name>
    <name type="common">Moraxella osloensis</name>
    <dbReference type="NCBI Taxonomy" id="34062"/>
    <lineage>
        <taxon>Bacteria</taxon>
        <taxon>Pseudomonadati</taxon>
        <taxon>Pseudomonadota</taxon>
        <taxon>Gammaproteobacteria</taxon>
        <taxon>Moraxellales</taxon>
        <taxon>Moraxellaceae</taxon>
        <taxon>Faucicola</taxon>
    </lineage>
</organism>
<dbReference type="AlphaFoldDB" id="A0AAW6TFY8"/>
<dbReference type="InterPro" id="IPR003325">
    <property type="entry name" value="TerD"/>
</dbReference>
<dbReference type="PANTHER" id="PTHR32097">
    <property type="entry name" value="CAMP-BINDING PROTEIN 1-RELATED"/>
    <property type="match status" value="1"/>
</dbReference>
<reference evidence="3" key="1">
    <citation type="submission" date="2019-04" db="EMBL/GenBank/DDBJ databases">
        <title>Moraxella osloensis CCUG 73412, isolated from corneal scrapings as causative agent of keratitis.</title>
        <authorList>
            <person name="Connolly G."/>
            <person name="Jaen-Luchoro D."/>
            <person name="Pinyeiro-Iglesias B."/>
            <person name="Curry A."/>
            <person name="Knowles S."/>
            <person name="Moore E.R.B."/>
        </authorList>
    </citation>
    <scope>NUCLEOTIDE SEQUENCE</scope>
    <source>
        <strain evidence="3">CCUG 73412</strain>
    </source>
</reference>
<dbReference type="Pfam" id="PF02342">
    <property type="entry name" value="TerD"/>
    <property type="match status" value="1"/>
</dbReference>
<protein>
    <recommendedName>
        <fullName evidence="2">TerD domain-containing protein</fullName>
    </recommendedName>
</protein>